<dbReference type="Gene3D" id="2.60.200.20">
    <property type="match status" value="1"/>
</dbReference>
<dbReference type="InterPro" id="IPR000253">
    <property type="entry name" value="FHA_dom"/>
</dbReference>
<evidence type="ECO:0000313" key="2">
    <source>
        <dbReference type="EMBL" id="KAJ7314188.1"/>
    </source>
</evidence>
<dbReference type="SUPFAM" id="SSF49879">
    <property type="entry name" value="SMAD/FHA domain"/>
    <property type="match status" value="1"/>
</dbReference>
<accession>A0AAD6Z9M7</accession>
<dbReference type="GO" id="GO:0005737">
    <property type="term" value="C:cytoplasm"/>
    <property type="evidence" value="ECO:0007669"/>
    <property type="project" value="TreeGrafter"/>
</dbReference>
<reference evidence="2" key="1">
    <citation type="submission" date="2023-03" db="EMBL/GenBank/DDBJ databases">
        <title>Massive genome expansion in bonnet fungi (Mycena s.s.) driven by repeated elements and novel gene families across ecological guilds.</title>
        <authorList>
            <consortium name="Lawrence Berkeley National Laboratory"/>
            <person name="Harder C.B."/>
            <person name="Miyauchi S."/>
            <person name="Viragh M."/>
            <person name="Kuo A."/>
            <person name="Thoen E."/>
            <person name="Andreopoulos B."/>
            <person name="Lu D."/>
            <person name="Skrede I."/>
            <person name="Drula E."/>
            <person name="Henrissat B."/>
            <person name="Morin E."/>
            <person name="Kohler A."/>
            <person name="Barry K."/>
            <person name="LaButti K."/>
            <person name="Morin E."/>
            <person name="Salamov A."/>
            <person name="Lipzen A."/>
            <person name="Mereny Z."/>
            <person name="Hegedus B."/>
            <person name="Baldrian P."/>
            <person name="Stursova M."/>
            <person name="Weitz H."/>
            <person name="Taylor A."/>
            <person name="Grigoriev I.V."/>
            <person name="Nagy L.G."/>
            <person name="Martin F."/>
            <person name="Kauserud H."/>
        </authorList>
    </citation>
    <scope>NUCLEOTIDE SEQUENCE</scope>
    <source>
        <strain evidence="2">CBHHK002</strain>
    </source>
</reference>
<gene>
    <name evidence="2" type="ORF">DFH08DRAFT_790997</name>
</gene>
<protein>
    <recommendedName>
        <fullName evidence="1">FHA domain-containing protein</fullName>
    </recommendedName>
</protein>
<dbReference type="InterPro" id="IPR051176">
    <property type="entry name" value="Cent_Immune-Sig_Mod"/>
</dbReference>
<dbReference type="EMBL" id="JARIHO010000068">
    <property type="protein sequence ID" value="KAJ7314188.1"/>
    <property type="molecule type" value="Genomic_DNA"/>
</dbReference>
<feature type="domain" description="FHA" evidence="1">
    <location>
        <begin position="1"/>
        <end position="41"/>
    </location>
</feature>
<dbReference type="InterPro" id="IPR008984">
    <property type="entry name" value="SMAD_FHA_dom_sf"/>
</dbReference>
<name>A0AAD6Z9M7_9AGAR</name>
<dbReference type="Proteomes" id="UP001218218">
    <property type="component" value="Unassembled WGS sequence"/>
</dbReference>
<sequence>NGVFESRVLSRQHADAWVKNGRVLIRDVKSLNGTFGNGERLSLEGLESDPYELRSDGVPVPLPNFYLSFRLAFASPFFRLLSKLLGSLITVGRQPLLG</sequence>
<proteinExistence type="predicted"/>
<dbReference type="PANTHER" id="PTHR15715">
    <property type="entry name" value="CENTROSOMAL PROTEIN OF 170 KDA"/>
    <property type="match status" value="1"/>
</dbReference>
<feature type="non-terminal residue" evidence="2">
    <location>
        <position position="1"/>
    </location>
</feature>
<keyword evidence="3" id="KW-1185">Reference proteome</keyword>
<dbReference type="PROSITE" id="PS50006">
    <property type="entry name" value="FHA_DOMAIN"/>
    <property type="match status" value="1"/>
</dbReference>
<evidence type="ECO:0000259" key="1">
    <source>
        <dbReference type="PROSITE" id="PS50006"/>
    </source>
</evidence>
<evidence type="ECO:0000313" key="3">
    <source>
        <dbReference type="Proteomes" id="UP001218218"/>
    </source>
</evidence>
<dbReference type="Pfam" id="PF00498">
    <property type="entry name" value="FHA"/>
    <property type="match status" value="1"/>
</dbReference>
<dbReference type="AlphaFoldDB" id="A0AAD6Z9M7"/>
<dbReference type="PANTHER" id="PTHR15715:SF37">
    <property type="entry name" value="LD47843P"/>
    <property type="match status" value="1"/>
</dbReference>
<organism evidence="2 3">
    <name type="scientific">Mycena albidolilacea</name>
    <dbReference type="NCBI Taxonomy" id="1033008"/>
    <lineage>
        <taxon>Eukaryota</taxon>
        <taxon>Fungi</taxon>
        <taxon>Dikarya</taxon>
        <taxon>Basidiomycota</taxon>
        <taxon>Agaricomycotina</taxon>
        <taxon>Agaricomycetes</taxon>
        <taxon>Agaricomycetidae</taxon>
        <taxon>Agaricales</taxon>
        <taxon>Marasmiineae</taxon>
        <taxon>Mycenaceae</taxon>
        <taxon>Mycena</taxon>
    </lineage>
</organism>
<comment type="caution">
    <text evidence="2">The sequence shown here is derived from an EMBL/GenBank/DDBJ whole genome shotgun (WGS) entry which is preliminary data.</text>
</comment>